<keyword evidence="8" id="KW-1185">Reference proteome</keyword>
<keyword evidence="4 5" id="KW-0539">Nucleus</keyword>
<dbReference type="GO" id="GO:0006364">
    <property type="term" value="P:rRNA processing"/>
    <property type="evidence" value="ECO:0007669"/>
    <property type="project" value="UniProtKB-UniRule"/>
</dbReference>
<evidence type="ECO:0000256" key="6">
    <source>
        <dbReference type="SAM" id="MobiDB-lite"/>
    </source>
</evidence>
<dbReference type="EMBL" id="ADBJ01000047">
    <property type="protein sequence ID" value="EFA76319.1"/>
    <property type="molecule type" value="Genomic_DNA"/>
</dbReference>
<evidence type="ECO:0000256" key="2">
    <source>
        <dbReference type="ARBA" id="ARBA00008105"/>
    </source>
</evidence>
<gene>
    <name evidence="7" type="primary">utp11</name>
    <name evidence="7" type="ORF">PPL_10082</name>
</gene>
<accession>D3BQ99</accession>
<evidence type="ECO:0000256" key="1">
    <source>
        <dbReference type="ARBA" id="ARBA00004604"/>
    </source>
</evidence>
<feature type="region of interest" description="Disordered" evidence="6">
    <location>
        <begin position="1"/>
        <end position="30"/>
    </location>
</feature>
<evidence type="ECO:0000313" key="7">
    <source>
        <dbReference type="EMBL" id="EFA76319.1"/>
    </source>
</evidence>
<evidence type="ECO:0000256" key="4">
    <source>
        <dbReference type="ARBA" id="ARBA00023242"/>
    </source>
</evidence>
<organism evidence="7 8">
    <name type="scientific">Heterostelium pallidum (strain ATCC 26659 / Pp 5 / PN500)</name>
    <name type="common">Cellular slime mold</name>
    <name type="synonym">Polysphondylium pallidum</name>
    <dbReference type="NCBI Taxonomy" id="670386"/>
    <lineage>
        <taxon>Eukaryota</taxon>
        <taxon>Amoebozoa</taxon>
        <taxon>Evosea</taxon>
        <taxon>Eumycetozoa</taxon>
        <taxon>Dictyostelia</taxon>
        <taxon>Acytosteliales</taxon>
        <taxon>Acytosteliaceae</taxon>
        <taxon>Heterostelium</taxon>
    </lineage>
</organism>
<dbReference type="OMA" id="DQLFKAE"/>
<feature type="region of interest" description="Disordered" evidence="6">
    <location>
        <begin position="216"/>
        <end position="249"/>
    </location>
</feature>
<comment type="caution">
    <text evidence="7">The sequence shown here is derived from an EMBL/GenBank/DDBJ whole genome shotgun (WGS) entry which is preliminary data.</text>
</comment>
<dbReference type="FunCoup" id="D3BQ99">
    <property type="interactions" value="426"/>
</dbReference>
<evidence type="ECO:0000313" key="8">
    <source>
        <dbReference type="Proteomes" id="UP000001396"/>
    </source>
</evidence>
<proteinExistence type="inferred from homology"/>
<dbReference type="Pfam" id="PF03998">
    <property type="entry name" value="Utp11"/>
    <property type="match status" value="1"/>
</dbReference>
<comment type="similarity">
    <text evidence="2 5">Belongs to the UTP11 family.</text>
</comment>
<comment type="subcellular location">
    <subcellularLocation>
        <location evidence="1 5">Nucleus</location>
        <location evidence="1 5">Nucleolus</location>
    </subcellularLocation>
</comment>
<dbReference type="InParanoid" id="D3BQ99"/>
<comment type="function">
    <text evidence="5">Involved in nucleolar processing of pre-18S ribosomal RNA.</text>
</comment>
<comment type="subunit">
    <text evidence="5">Component of the ribosomal small subunit (SSU) processome.</text>
</comment>
<dbReference type="AlphaFoldDB" id="D3BQ99"/>
<dbReference type="InterPro" id="IPR007144">
    <property type="entry name" value="SSU_processome_Utp11"/>
</dbReference>
<dbReference type="PANTHER" id="PTHR12838">
    <property type="entry name" value="U3 SMALL NUCLEOLAR RNA-ASSOCIATED PROTEIN 11"/>
    <property type="match status" value="1"/>
</dbReference>
<dbReference type="PANTHER" id="PTHR12838:SF0">
    <property type="entry name" value="U3 SMALL NUCLEOLAR RNA-ASSOCIATED PROTEIN 11-RELATED"/>
    <property type="match status" value="1"/>
</dbReference>
<evidence type="ECO:0000256" key="3">
    <source>
        <dbReference type="ARBA" id="ARBA00022552"/>
    </source>
</evidence>
<dbReference type="RefSeq" id="XP_020428451.1">
    <property type="nucleotide sequence ID" value="XM_020580866.1"/>
</dbReference>
<reference evidence="7 8" key="1">
    <citation type="journal article" date="2011" name="Genome Res.">
        <title>Phylogeny-wide analysis of social amoeba genomes highlights ancient origins for complex intercellular communication.</title>
        <authorList>
            <person name="Heidel A.J."/>
            <person name="Lawal H.M."/>
            <person name="Felder M."/>
            <person name="Schilde C."/>
            <person name="Helps N.R."/>
            <person name="Tunggal B."/>
            <person name="Rivero F."/>
            <person name="John U."/>
            <person name="Schleicher M."/>
            <person name="Eichinger L."/>
            <person name="Platzer M."/>
            <person name="Noegel A.A."/>
            <person name="Schaap P."/>
            <person name="Gloeckner G."/>
        </authorList>
    </citation>
    <scope>NUCLEOTIDE SEQUENCE [LARGE SCALE GENOMIC DNA]</scope>
    <source>
        <strain evidence="8">ATCC 26659 / Pp 5 / PN500</strain>
    </source>
</reference>
<protein>
    <recommendedName>
        <fullName evidence="5">U3 small nucleolar RNA-associated protein 11</fullName>
        <shortName evidence="5">U3 snoRNA-associated protein 11</shortName>
    </recommendedName>
</protein>
<dbReference type="GeneID" id="31365553"/>
<keyword evidence="3 5" id="KW-0698">rRNA processing</keyword>
<evidence type="ECO:0000256" key="5">
    <source>
        <dbReference type="PIRNR" id="PIRNR015952"/>
    </source>
</evidence>
<dbReference type="Proteomes" id="UP000001396">
    <property type="component" value="Unassembled WGS sequence"/>
</dbReference>
<dbReference type="STRING" id="670386.D3BQ99"/>
<dbReference type="PIRSF" id="PIRSF015952">
    <property type="entry name" value="U3snoRNP11"/>
    <property type="match status" value="1"/>
</dbReference>
<name>D3BQ99_HETP5</name>
<sequence>MSSLKVKNLLPNREKRERPQPRSVTNGFLERKKDYKLRADDFNKKRDQLKKLKLKAALKNPEEFRFNMINSKVIKGVHHTISKSELDQSDLADIKQQDQLYLQSKRISEEKKIARLQSTLQYIDAGVAPSDQVIFLDNENEVKNFNAVEYFETIPEAFSNNSSTIPKLSKLKEGSLVLNPRTAPSAAEIEAMTTTSYKELEARKIRHAELYKAERQLEHQKQSIKNKGEKPIKVKVGGKKETWKLKRKK</sequence>
<dbReference type="GO" id="GO:0032040">
    <property type="term" value="C:small-subunit processome"/>
    <property type="evidence" value="ECO:0007669"/>
    <property type="project" value="UniProtKB-UniRule"/>
</dbReference>